<evidence type="ECO:0000256" key="1">
    <source>
        <dbReference type="ARBA" id="ARBA00007478"/>
    </source>
</evidence>
<accession>K1R613</accession>
<dbReference type="AlphaFoldDB" id="K1R613"/>
<dbReference type="GO" id="GO:0007346">
    <property type="term" value="P:regulation of mitotic cell cycle"/>
    <property type="evidence" value="ECO:0007669"/>
    <property type="project" value="TreeGrafter"/>
</dbReference>
<dbReference type="PANTHER" id="PTHR14894:SF0">
    <property type="entry name" value="CDK5 REGULATORY SUBUNIT-ASSOCIATED PROTEIN 3"/>
    <property type="match status" value="1"/>
</dbReference>
<dbReference type="Pfam" id="PF05600">
    <property type="entry name" value="CDK5RAP3"/>
    <property type="match status" value="1"/>
</dbReference>
<comment type="similarity">
    <text evidence="1">Belongs to the CDK5RAP3 family.</text>
</comment>
<dbReference type="EMBL" id="JH823229">
    <property type="protein sequence ID" value="EKC29411.1"/>
    <property type="molecule type" value="Genomic_DNA"/>
</dbReference>
<dbReference type="PANTHER" id="PTHR14894">
    <property type="entry name" value="CDK5 REGULATORY SUBUNIT-ASSOCIATED PROTEIN 3"/>
    <property type="match status" value="1"/>
</dbReference>
<protein>
    <submittedName>
        <fullName evidence="2">CDK5RAP3-like protein</fullName>
    </submittedName>
</protein>
<dbReference type="HOGENOM" id="CLU_2514828_0_0_1"/>
<organism evidence="2">
    <name type="scientific">Magallana gigas</name>
    <name type="common">Pacific oyster</name>
    <name type="synonym">Crassostrea gigas</name>
    <dbReference type="NCBI Taxonomy" id="29159"/>
    <lineage>
        <taxon>Eukaryota</taxon>
        <taxon>Metazoa</taxon>
        <taxon>Spiralia</taxon>
        <taxon>Lophotrochozoa</taxon>
        <taxon>Mollusca</taxon>
        <taxon>Bivalvia</taxon>
        <taxon>Autobranchia</taxon>
        <taxon>Pteriomorphia</taxon>
        <taxon>Ostreida</taxon>
        <taxon>Ostreoidea</taxon>
        <taxon>Ostreidae</taxon>
        <taxon>Magallana</taxon>
    </lineage>
</organism>
<name>K1R613_MAGGI</name>
<dbReference type="InParanoid" id="K1R613"/>
<proteinExistence type="inferred from homology"/>
<dbReference type="InterPro" id="IPR008491">
    <property type="entry name" value="CDK5RAP3"/>
</dbReference>
<sequence length="85" mass="9741">MSSLENLPIDIHFNKLLDWLINRRHCIQEWPARAVVIREKINEALTDMPQNPQILELLEGTPSDSASGKMGRQDLAWAKQKIGSY</sequence>
<evidence type="ECO:0000313" key="2">
    <source>
        <dbReference type="EMBL" id="EKC29411.1"/>
    </source>
</evidence>
<reference evidence="2" key="1">
    <citation type="journal article" date="2012" name="Nature">
        <title>The oyster genome reveals stress adaptation and complexity of shell formation.</title>
        <authorList>
            <person name="Zhang G."/>
            <person name="Fang X."/>
            <person name="Guo X."/>
            <person name="Li L."/>
            <person name="Luo R."/>
            <person name="Xu F."/>
            <person name="Yang P."/>
            <person name="Zhang L."/>
            <person name="Wang X."/>
            <person name="Qi H."/>
            <person name="Xiong Z."/>
            <person name="Que H."/>
            <person name="Xie Y."/>
            <person name="Holland P.W."/>
            <person name="Paps J."/>
            <person name="Zhu Y."/>
            <person name="Wu F."/>
            <person name="Chen Y."/>
            <person name="Wang J."/>
            <person name="Peng C."/>
            <person name="Meng J."/>
            <person name="Yang L."/>
            <person name="Liu J."/>
            <person name="Wen B."/>
            <person name="Zhang N."/>
            <person name="Huang Z."/>
            <person name="Zhu Q."/>
            <person name="Feng Y."/>
            <person name="Mount A."/>
            <person name="Hedgecock D."/>
            <person name="Xu Z."/>
            <person name="Liu Y."/>
            <person name="Domazet-Loso T."/>
            <person name="Du Y."/>
            <person name="Sun X."/>
            <person name="Zhang S."/>
            <person name="Liu B."/>
            <person name="Cheng P."/>
            <person name="Jiang X."/>
            <person name="Li J."/>
            <person name="Fan D."/>
            <person name="Wang W."/>
            <person name="Fu W."/>
            <person name="Wang T."/>
            <person name="Wang B."/>
            <person name="Zhang J."/>
            <person name="Peng Z."/>
            <person name="Li Y."/>
            <person name="Li N."/>
            <person name="Wang J."/>
            <person name="Chen M."/>
            <person name="He Y."/>
            <person name="Tan F."/>
            <person name="Song X."/>
            <person name="Zheng Q."/>
            <person name="Huang R."/>
            <person name="Yang H."/>
            <person name="Du X."/>
            <person name="Chen L."/>
            <person name="Yang M."/>
            <person name="Gaffney P.M."/>
            <person name="Wang S."/>
            <person name="Luo L."/>
            <person name="She Z."/>
            <person name="Ming Y."/>
            <person name="Huang W."/>
            <person name="Zhang S."/>
            <person name="Huang B."/>
            <person name="Zhang Y."/>
            <person name="Qu T."/>
            <person name="Ni P."/>
            <person name="Miao G."/>
            <person name="Wang J."/>
            <person name="Wang Q."/>
            <person name="Steinberg C.E."/>
            <person name="Wang H."/>
            <person name="Li N."/>
            <person name="Qian L."/>
            <person name="Zhang G."/>
            <person name="Li Y."/>
            <person name="Yang H."/>
            <person name="Liu X."/>
            <person name="Wang J."/>
            <person name="Yin Y."/>
            <person name="Wang J."/>
        </authorList>
    </citation>
    <scope>NUCLEOTIDE SEQUENCE [LARGE SCALE GENOMIC DNA]</scope>
    <source>
        <strain evidence="2">05x7-T-G4-1.051#20</strain>
    </source>
</reference>
<dbReference type="GO" id="GO:0012505">
    <property type="term" value="C:endomembrane system"/>
    <property type="evidence" value="ECO:0007669"/>
    <property type="project" value="TreeGrafter"/>
</dbReference>
<gene>
    <name evidence="2" type="ORF">CGI_10023801</name>
</gene>